<accession>A0A1I7URS4</accession>
<sequence>MYSTNGNGYRNQSTSYRGNGQSRFEQDCRPAKQTAVFDRMDNRVESGRYQRNQGCGRSGYNGRSRQEREHHYHGNYETRYQSDRQENRFINKHRSEQHSYTYRAPMQQENCFQPRKSVERKDDWTMKPASLQDSPADSDNQSDDGSSTKSLGKAFSFEEMLKSVEEFRKLDWSEEVEKDKAAFIMKPRTGKPVWDIKKRKPIALGTVFIQSIINGPRALTLPFLSCFM</sequence>
<dbReference type="WBParaSite" id="Csp11.Scaffold630.g18694.t1">
    <property type="protein sequence ID" value="Csp11.Scaffold630.g18694.t1"/>
    <property type="gene ID" value="Csp11.Scaffold630.g18694"/>
</dbReference>
<dbReference type="AlphaFoldDB" id="A0A1I7URS4"/>
<protein>
    <submittedName>
        <fullName evidence="3">Reverse transcriptase domain-containing protein</fullName>
    </submittedName>
</protein>
<evidence type="ECO:0000313" key="3">
    <source>
        <dbReference type="WBParaSite" id="Csp11.Scaffold630.g18694.t1"/>
    </source>
</evidence>
<evidence type="ECO:0000313" key="2">
    <source>
        <dbReference type="Proteomes" id="UP000095282"/>
    </source>
</evidence>
<feature type="compositionally biased region" description="Basic and acidic residues" evidence="1">
    <location>
        <begin position="64"/>
        <end position="84"/>
    </location>
</feature>
<proteinExistence type="predicted"/>
<evidence type="ECO:0000256" key="1">
    <source>
        <dbReference type="SAM" id="MobiDB-lite"/>
    </source>
</evidence>
<organism evidence="2 3">
    <name type="scientific">Caenorhabditis tropicalis</name>
    <dbReference type="NCBI Taxonomy" id="1561998"/>
    <lineage>
        <taxon>Eukaryota</taxon>
        <taxon>Metazoa</taxon>
        <taxon>Ecdysozoa</taxon>
        <taxon>Nematoda</taxon>
        <taxon>Chromadorea</taxon>
        <taxon>Rhabditida</taxon>
        <taxon>Rhabditina</taxon>
        <taxon>Rhabditomorpha</taxon>
        <taxon>Rhabditoidea</taxon>
        <taxon>Rhabditidae</taxon>
        <taxon>Peloderinae</taxon>
        <taxon>Caenorhabditis</taxon>
    </lineage>
</organism>
<name>A0A1I7URS4_9PELO</name>
<feature type="compositionally biased region" description="Polar residues" evidence="1">
    <location>
        <begin position="131"/>
        <end position="150"/>
    </location>
</feature>
<dbReference type="Proteomes" id="UP000095282">
    <property type="component" value="Unplaced"/>
</dbReference>
<keyword evidence="2" id="KW-1185">Reference proteome</keyword>
<feature type="compositionally biased region" description="Polar residues" evidence="1">
    <location>
        <begin position="1"/>
        <end position="23"/>
    </location>
</feature>
<feature type="compositionally biased region" description="Basic and acidic residues" evidence="1">
    <location>
        <begin position="38"/>
        <end position="48"/>
    </location>
</feature>
<feature type="region of interest" description="Disordered" evidence="1">
    <location>
        <begin position="99"/>
        <end position="150"/>
    </location>
</feature>
<feature type="region of interest" description="Disordered" evidence="1">
    <location>
        <begin position="1"/>
        <end position="84"/>
    </location>
</feature>
<reference evidence="3" key="1">
    <citation type="submission" date="2016-11" db="UniProtKB">
        <authorList>
            <consortium name="WormBaseParasite"/>
        </authorList>
    </citation>
    <scope>IDENTIFICATION</scope>
</reference>
<feature type="compositionally biased region" description="Basic and acidic residues" evidence="1">
    <location>
        <begin position="116"/>
        <end position="125"/>
    </location>
</feature>